<dbReference type="InterPro" id="IPR039659">
    <property type="entry name" value="SPT5"/>
</dbReference>
<feature type="compositionally biased region" description="Polar residues" evidence="6">
    <location>
        <begin position="64"/>
        <end position="78"/>
    </location>
</feature>
<protein>
    <recommendedName>
        <fullName evidence="5">Transcription elongation factor SPT5</fullName>
    </recommendedName>
</protein>
<dbReference type="GO" id="GO:0006412">
    <property type="term" value="P:translation"/>
    <property type="evidence" value="ECO:0007669"/>
    <property type="project" value="InterPro"/>
</dbReference>
<dbReference type="CDD" id="cd06081">
    <property type="entry name" value="KOW_Spt5_1"/>
    <property type="match status" value="1"/>
</dbReference>
<feature type="compositionally biased region" description="Acidic residues" evidence="6">
    <location>
        <begin position="1"/>
        <end position="25"/>
    </location>
</feature>
<dbReference type="CDD" id="cd06084">
    <property type="entry name" value="KOW_Spt5_4"/>
    <property type="match status" value="1"/>
</dbReference>
<evidence type="ECO:0000313" key="10">
    <source>
        <dbReference type="Proteomes" id="UP000006671"/>
    </source>
</evidence>
<keyword evidence="10" id="KW-1185">Reference proteome</keyword>
<dbReference type="Pfam" id="PF23037">
    <property type="entry name" value="KOWx_SPT5"/>
    <property type="match status" value="1"/>
</dbReference>
<feature type="region of interest" description="Disordered" evidence="6">
    <location>
        <begin position="942"/>
        <end position="963"/>
    </location>
</feature>
<feature type="compositionally biased region" description="Polar residues" evidence="6">
    <location>
        <begin position="690"/>
        <end position="699"/>
    </location>
</feature>
<dbReference type="VEuPathDB" id="AmoebaDB:NAEGRDRAFT_80805"/>
<organism evidence="10">
    <name type="scientific">Naegleria gruberi</name>
    <name type="common">Amoeba</name>
    <dbReference type="NCBI Taxonomy" id="5762"/>
    <lineage>
        <taxon>Eukaryota</taxon>
        <taxon>Discoba</taxon>
        <taxon>Heterolobosea</taxon>
        <taxon>Tetramitia</taxon>
        <taxon>Eutetramitia</taxon>
        <taxon>Vahlkampfiidae</taxon>
        <taxon>Naegleria</taxon>
    </lineage>
</organism>
<dbReference type="CDD" id="cd06082">
    <property type="entry name" value="KOW_Spt5_2"/>
    <property type="match status" value="1"/>
</dbReference>
<dbReference type="InterPro" id="IPR039385">
    <property type="entry name" value="NGN_Euk"/>
</dbReference>
<dbReference type="CDD" id="cd09888">
    <property type="entry name" value="NGN_Euk"/>
    <property type="match status" value="1"/>
</dbReference>
<dbReference type="InterPro" id="IPR041977">
    <property type="entry name" value="KOW_Spt5_4"/>
</dbReference>
<dbReference type="PROSITE" id="PS01108">
    <property type="entry name" value="RIBOSOMAL_L24"/>
    <property type="match status" value="1"/>
</dbReference>
<dbReference type="InterPro" id="IPR005825">
    <property type="entry name" value="Ribosomal_uL24_CS"/>
</dbReference>
<feature type="domain" description="KOW" evidence="8">
    <location>
        <begin position="407"/>
        <end position="435"/>
    </location>
</feature>
<dbReference type="PANTHER" id="PTHR11125">
    <property type="entry name" value="SUPPRESSOR OF TY 5"/>
    <property type="match status" value="1"/>
</dbReference>
<dbReference type="OrthoDB" id="28901at2759"/>
<gene>
    <name evidence="9" type="ORF">NAEGRDRAFT_80805</name>
</gene>
<dbReference type="Pfam" id="PF23291">
    <property type="entry name" value="KOW4_SPT5"/>
    <property type="match status" value="1"/>
</dbReference>
<dbReference type="InterPro" id="IPR005824">
    <property type="entry name" value="KOW"/>
</dbReference>
<feature type="compositionally biased region" description="Acidic residues" evidence="6">
    <location>
        <begin position="43"/>
        <end position="57"/>
    </location>
</feature>
<dbReference type="GO" id="GO:0006368">
    <property type="term" value="P:transcription elongation by RNA polymerase II"/>
    <property type="evidence" value="ECO:0007669"/>
    <property type="project" value="TreeGrafter"/>
</dbReference>
<dbReference type="InterPro" id="IPR005100">
    <property type="entry name" value="NGN-domain"/>
</dbReference>
<dbReference type="Pfam" id="PF23284">
    <property type="entry name" value="KOW2_Spt5"/>
    <property type="match status" value="1"/>
</dbReference>
<dbReference type="GO" id="GO:0032044">
    <property type="term" value="C:DSIF complex"/>
    <property type="evidence" value="ECO:0007669"/>
    <property type="project" value="TreeGrafter"/>
</dbReference>
<feature type="domain" description="KOW" evidence="8">
    <location>
        <begin position="353"/>
        <end position="380"/>
    </location>
</feature>
<name>D2VQ68_NAEGR</name>
<dbReference type="GO" id="GO:0003735">
    <property type="term" value="F:structural constituent of ribosome"/>
    <property type="evidence" value="ECO:0007669"/>
    <property type="project" value="InterPro"/>
</dbReference>
<dbReference type="Pfam" id="PF23290">
    <property type="entry name" value="KOW5_SPT5"/>
    <property type="match status" value="1"/>
</dbReference>
<comment type="subcellular location">
    <subcellularLocation>
        <location evidence="1 5">Nucleus</location>
    </subcellularLocation>
</comment>
<evidence type="ECO:0000256" key="2">
    <source>
        <dbReference type="ARBA" id="ARBA00006956"/>
    </source>
</evidence>
<dbReference type="InParanoid" id="D2VQ68"/>
<dbReference type="eggNOG" id="KOG1999">
    <property type="taxonomic scope" value="Eukaryota"/>
</dbReference>
<dbReference type="SMART" id="SM00739">
    <property type="entry name" value="KOW"/>
    <property type="match status" value="4"/>
</dbReference>
<dbReference type="GeneID" id="8855700"/>
<dbReference type="Gene3D" id="3.30.70.940">
    <property type="entry name" value="NusG, N-terminal domain"/>
    <property type="match status" value="1"/>
</dbReference>
<evidence type="ECO:0000256" key="5">
    <source>
        <dbReference type="PIRNR" id="PIRNR036945"/>
    </source>
</evidence>
<feature type="domain" description="KOW" evidence="8">
    <location>
        <begin position="222"/>
        <end position="249"/>
    </location>
</feature>
<dbReference type="InterPro" id="IPR036735">
    <property type="entry name" value="NGN_dom_sf"/>
</dbReference>
<evidence type="ECO:0000259" key="8">
    <source>
        <dbReference type="SMART" id="SM00739"/>
    </source>
</evidence>
<dbReference type="InterPro" id="IPR057936">
    <property type="entry name" value="KOWx_Spt5"/>
</dbReference>
<accession>D2VQ68</accession>
<dbReference type="InterPro" id="IPR041973">
    <property type="entry name" value="KOW_Spt5_1"/>
</dbReference>
<evidence type="ECO:0000256" key="1">
    <source>
        <dbReference type="ARBA" id="ARBA00004123"/>
    </source>
</evidence>
<dbReference type="RefSeq" id="XP_002673737.1">
    <property type="nucleotide sequence ID" value="XM_002673691.1"/>
</dbReference>
<dbReference type="SMART" id="SM00738">
    <property type="entry name" value="NGN"/>
    <property type="match status" value="1"/>
</dbReference>
<dbReference type="CDD" id="cd06085">
    <property type="entry name" value="KOW_Spt5_5"/>
    <property type="match status" value="1"/>
</dbReference>
<keyword evidence="4 5" id="KW-0539">Nucleus</keyword>
<dbReference type="KEGG" id="ngr:NAEGRDRAFT_80805"/>
<dbReference type="InterPro" id="IPR008991">
    <property type="entry name" value="Translation_prot_SH3-like_sf"/>
</dbReference>
<dbReference type="EMBL" id="GG738888">
    <property type="protein sequence ID" value="EFC40993.1"/>
    <property type="molecule type" value="Genomic_DNA"/>
</dbReference>
<comment type="similarity">
    <text evidence="2 5">Belongs to the SPT5 family.</text>
</comment>
<evidence type="ECO:0000256" key="4">
    <source>
        <dbReference type="ARBA" id="ARBA00023242"/>
    </source>
</evidence>
<evidence type="ECO:0000313" key="9">
    <source>
        <dbReference type="EMBL" id="EFC40993.1"/>
    </source>
</evidence>
<evidence type="ECO:0000256" key="3">
    <source>
        <dbReference type="ARBA" id="ARBA00023163"/>
    </source>
</evidence>
<dbReference type="Pfam" id="PF03439">
    <property type="entry name" value="Spt5-NGN"/>
    <property type="match status" value="1"/>
</dbReference>
<dbReference type="Proteomes" id="UP000006671">
    <property type="component" value="Unassembled WGS sequence"/>
</dbReference>
<dbReference type="InterPro" id="IPR014722">
    <property type="entry name" value="Rib_uL2_dom2"/>
</dbReference>
<dbReference type="InterPro" id="IPR017071">
    <property type="entry name" value="TF_Spt5_eukaryote"/>
</dbReference>
<proteinExistence type="inferred from homology"/>
<dbReference type="SUPFAM" id="SSF50104">
    <property type="entry name" value="Translation proteins SH3-like domain"/>
    <property type="match status" value="3"/>
</dbReference>
<dbReference type="PIRSF" id="PIRSF036945">
    <property type="entry name" value="Spt5"/>
    <property type="match status" value="1"/>
</dbReference>
<dbReference type="AlphaFoldDB" id="D2VQ68"/>
<dbReference type="PANTHER" id="PTHR11125:SF7">
    <property type="entry name" value="TRANSCRIPTION ELONGATION FACTOR SPT5"/>
    <property type="match status" value="1"/>
</dbReference>
<reference evidence="9 10" key="1">
    <citation type="journal article" date="2010" name="Cell">
        <title>The genome of Naegleria gruberi illuminates early eukaryotic versatility.</title>
        <authorList>
            <person name="Fritz-Laylin L.K."/>
            <person name="Prochnik S.E."/>
            <person name="Ginger M.L."/>
            <person name="Dacks J.B."/>
            <person name="Carpenter M.L."/>
            <person name="Field M.C."/>
            <person name="Kuo A."/>
            <person name="Paredez A."/>
            <person name="Chapman J."/>
            <person name="Pham J."/>
            <person name="Shu S."/>
            <person name="Neupane R."/>
            <person name="Cipriano M."/>
            <person name="Mancuso J."/>
            <person name="Tu H."/>
            <person name="Salamov A."/>
            <person name="Lindquist E."/>
            <person name="Shapiro H."/>
            <person name="Lucas S."/>
            <person name="Grigoriev I.V."/>
            <person name="Cande W.Z."/>
            <person name="Fulton C."/>
            <person name="Rokhsar D.S."/>
            <person name="Dawson S.C."/>
        </authorList>
    </citation>
    <scope>NUCLEOTIDE SEQUENCE [LARGE SCALE GENOMIC DNA]</scope>
    <source>
        <strain evidence="9 10">NEG-M</strain>
    </source>
</reference>
<dbReference type="InterPro" id="IPR041978">
    <property type="entry name" value="KOW_Spt5_5"/>
</dbReference>
<dbReference type="OMA" id="YPVGYMN"/>
<dbReference type="GO" id="GO:0005840">
    <property type="term" value="C:ribosome"/>
    <property type="evidence" value="ECO:0007669"/>
    <property type="project" value="InterPro"/>
</dbReference>
<dbReference type="FunCoup" id="D2VQ68">
    <property type="interactions" value="614"/>
</dbReference>
<dbReference type="GO" id="GO:0032784">
    <property type="term" value="P:regulation of DNA-templated transcription elongation"/>
    <property type="evidence" value="ECO:0007669"/>
    <property type="project" value="InterPro"/>
</dbReference>
<dbReference type="InterPro" id="IPR006645">
    <property type="entry name" value="NGN-like_dom"/>
</dbReference>
<dbReference type="GO" id="GO:0006357">
    <property type="term" value="P:regulation of transcription by RNA polymerase II"/>
    <property type="evidence" value="ECO:0007669"/>
    <property type="project" value="InterPro"/>
</dbReference>
<feature type="domain" description="KOW" evidence="8">
    <location>
        <begin position="627"/>
        <end position="654"/>
    </location>
</feature>
<feature type="region of interest" description="Disordered" evidence="6">
    <location>
        <begin position="690"/>
        <end position="771"/>
    </location>
</feature>
<evidence type="ECO:0000259" key="7">
    <source>
        <dbReference type="SMART" id="SM00738"/>
    </source>
</evidence>
<dbReference type="Pfam" id="PF23042">
    <property type="entry name" value="KOW1_SPT5"/>
    <property type="match status" value="1"/>
</dbReference>
<dbReference type="Gene3D" id="2.30.30.30">
    <property type="match status" value="3"/>
</dbReference>
<evidence type="ECO:0000256" key="6">
    <source>
        <dbReference type="SAM" id="MobiDB-lite"/>
    </source>
</evidence>
<dbReference type="GO" id="GO:0003729">
    <property type="term" value="F:mRNA binding"/>
    <property type="evidence" value="ECO:0007669"/>
    <property type="project" value="TreeGrafter"/>
</dbReference>
<keyword evidence="3 5" id="KW-0804">Transcription</keyword>
<feature type="domain" description="NusG-like N-terminal" evidence="7">
    <location>
        <begin position="121"/>
        <end position="214"/>
    </location>
</feature>
<dbReference type="STRING" id="5762.D2VQ68"/>
<feature type="region of interest" description="Disordered" evidence="6">
    <location>
        <begin position="1"/>
        <end position="78"/>
    </location>
</feature>
<dbReference type="InterPro" id="IPR041975">
    <property type="entry name" value="KOW_Spt5_2"/>
</dbReference>
<sequence length="963" mass="107686">MSDNESDYEEENYDEEEEEEEEDNYEPAQKKSKSSKSMFIDDAAQEDDEDEEEEGEEDFHQQYRKTSVSDLPQPSAQRKNIMADIERRYAGADDEDEDDEVYNDTVRIAQKQQPNLPTPEDPKLFLVKCKQGKEKEAVMTLLQKHFSVKHSPNKKDRLLITSALFIEGFKGKIYIEAQKEVHVRHAIEGLSHLIYESGIKLVPLKEMPDVLNVNQLSTKIQDISVGKWVRVKRGTYKGDIGKVHDVDKARGYCVVVLVPRIDYTGQSSGKRPPQRLFNKELLPQTEQEKVEDAKDQITYSVYQGNKFHDGYVYKHIHLKSLETKDIIPTNSELQIYYQNESPSTAISLSRKTYFKRGDNVRVIKGELRGMVGQITNIDEESQVITMLPKSNDINTPLQFTSNQLQKHFSVGQFCRVVGTGKWEGESGYIVRVSEDDDSIVLYNEVRRCDMNVYSNEIQETTTVASENKLGNYSLFDMVRLDSQTMGVIVKFDSNKNTSDAQVQVVDNNDVLRQVKLQELGRKQNTKAGYKAPDKSKHLVGISDTVKVIDPTSVHFGREGVVKQVFRKFLFCCSIDLIQNAGIFAVPASHCELRGARNRQILNSQTSGAAGNTTNKRGFVFTKRRRNHPFTNKTAIITKGPYKGYLGIVKDATDTTARIELHSQNKIINVDISWISLQDEKEKRKDTYQTVSTPYHNSGAATPFMPPSTPWDNRDSSKTPIHTSLGHETPIHRPETPSRSGDAWNPRKPNTPMHDWQETTTPGGVPSTPHDNYTVNTPGIGMNPITPAYTPGVGAPITPGITTPNTPHGDNSYSYHPITPGIQTPNPVTPHESYNSISTPGGVFQTPNPDMYGYGSVVTPGMGHSVSTPYGTPGMMHHPTTPGMMHHPTTPGFIGYPGMHPMTPGLMNPTTPGMHPMTPGMMNPTTPGMHPMTPGMMHPSTPGMHPMTPGSNPITPGNHYDDDE</sequence>